<evidence type="ECO:0000313" key="2">
    <source>
        <dbReference type="EMBL" id="MFC0567290.1"/>
    </source>
</evidence>
<reference evidence="2 3" key="1">
    <citation type="submission" date="2024-09" db="EMBL/GenBank/DDBJ databases">
        <authorList>
            <person name="Sun Q."/>
            <person name="Mori K."/>
        </authorList>
    </citation>
    <scope>NUCLEOTIDE SEQUENCE [LARGE SCALE GENOMIC DNA]</scope>
    <source>
        <strain evidence="2 3">TBRC 2205</strain>
    </source>
</reference>
<dbReference type="Proteomes" id="UP001589894">
    <property type="component" value="Unassembled WGS sequence"/>
</dbReference>
<feature type="compositionally biased region" description="Basic residues" evidence="1">
    <location>
        <begin position="47"/>
        <end position="57"/>
    </location>
</feature>
<feature type="region of interest" description="Disordered" evidence="1">
    <location>
        <begin position="26"/>
        <end position="57"/>
    </location>
</feature>
<protein>
    <submittedName>
        <fullName evidence="2">Uncharacterized protein</fullName>
    </submittedName>
</protein>
<comment type="caution">
    <text evidence="2">The sequence shown here is derived from an EMBL/GenBank/DDBJ whole genome shotgun (WGS) entry which is preliminary data.</text>
</comment>
<evidence type="ECO:0000256" key="1">
    <source>
        <dbReference type="SAM" id="MobiDB-lite"/>
    </source>
</evidence>
<sequence>MKRFAITAVALPLAAAGARGLSRAIEKRRGPSRTSGLLNQAADMIRPAKKSRSRRWR</sequence>
<proteinExistence type="predicted"/>
<keyword evidence="3" id="KW-1185">Reference proteome</keyword>
<gene>
    <name evidence="2" type="ORF">ACFFHU_24515</name>
</gene>
<organism evidence="2 3">
    <name type="scientific">Plantactinospora siamensis</name>
    <dbReference type="NCBI Taxonomy" id="555372"/>
    <lineage>
        <taxon>Bacteria</taxon>
        <taxon>Bacillati</taxon>
        <taxon>Actinomycetota</taxon>
        <taxon>Actinomycetes</taxon>
        <taxon>Micromonosporales</taxon>
        <taxon>Micromonosporaceae</taxon>
        <taxon>Plantactinospora</taxon>
    </lineage>
</organism>
<accession>A0ABV6P2M9</accession>
<evidence type="ECO:0000313" key="3">
    <source>
        <dbReference type="Proteomes" id="UP001589894"/>
    </source>
</evidence>
<name>A0ABV6P2M9_9ACTN</name>
<dbReference type="EMBL" id="JBHLUE010000020">
    <property type="protein sequence ID" value="MFC0567290.1"/>
    <property type="molecule type" value="Genomic_DNA"/>
</dbReference>
<dbReference type="RefSeq" id="WP_377342582.1">
    <property type="nucleotide sequence ID" value="NZ_JBHLUE010000020.1"/>
</dbReference>